<dbReference type="EMBL" id="FRBC01000051">
    <property type="protein sequence ID" value="SHL11944.1"/>
    <property type="molecule type" value="Genomic_DNA"/>
</dbReference>
<evidence type="ECO:0000313" key="8">
    <source>
        <dbReference type="Proteomes" id="UP000184263"/>
    </source>
</evidence>
<name>A0A1M6Y1A5_SELRU</name>
<gene>
    <name evidence="7" type="ORF">SAMN05216582_1516</name>
</gene>
<organism evidence="7 8">
    <name type="scientific">Selenomonas ruminantium</name>
    <dbReference type="NCBI Taxonomy" id="971"/>
    <lineage>
        <taxon>Bacteria</taxon>
        <taxon>Bacillati</taxon>
        <taxon>Bacillota</taxon>
        <taxon>Negativicutes</taxon>
        <taxon>Selenomonadales</taxon>
        <taxon>Selenomonadaceae</taxon>
        <taxon>Selenomonas</taxon>
    </lineage>
</organism>
<keyword evidence="2" id="KW-1003">Cell membrane</keyword>
<keyword evidence="5 6" id="KW-0472">Membrane</keyword>
<dbReference type="Proteomes" id="UP000184263">
    <property type="component" value="Unassembled WGS sequence"/>
</dbReference>
<proteinExistence type="predicted"/>
<feature type="transmembrane region" description="Helical" evidence="6">
    <location>
        <begin position="48"/>
        <end position="72"/>
    </location>
</feature>
<feature type="transmembrane region" description="Helical" evidence="6">
    <location>
        <begin position="157"/>
        <end position="179"/>
    </location>
</feature>
<dbReference type="PANTHER" id="PTHR30086">
    <property type="entry name" value="ARGININE EXPORTER PROTEIN ARGO"/>
    <property type="match status" value="1"/>
</dbReference>
<evidence type="ECO:0000256" key="6">
    <source>
        <dbReference type="SAM" id="Phobius"/>
    </source>
</evidence>
<protein>
    <submittedName>
        <fullName evidence="7">Threonine/homoserine/homoserine lactone efflux protein</fullName>
    </submittedName>
</protein>
<keyword evidence="3 6" id="KW-0812">Transmembrane</keyword>
<comment type="subcellular location">
    <subcellularLocation>
        <location evidence="1">Cell membrane</location>
        <topology evidence="1">Multi-pass membrane protein</topology>
    </subcellularLocation>
</comment>
<evidence type="ECO:0000256" key="2">
    <source>
        <dbReference type="ARBA" id="ARBA00022475"/>
    </source>
</evidence>
<dbReference type="GO" id="GO:0015171">
    <property type="term" value="F:amino acid transmembrane transporter activity"/>
    <property type="evidence" value="ECO:0007669"/>
    <property type="project" value="TreeGrafter"/>
</dbReference>
<dbReference type="InterPro" id="IPR001123">
    <property type="entry name" value="LeuE-type"/>
</dbReference>
<accession>A0A1M6Y1A5</accession>
<evidence type="ECO:0000313" key="7">
    <source>
        <dbReference type="EMBL" id="SHL11944.1"/>
    </source>
</evidence>
<feature type="transmembrane region" description="Helical" evidence="6">
    <location>
        <begin position="191"/>
        <end position="212"/>
    </location>
</feature>
<reference evidence="7 8" key="1">
    <citation type="submission" date="2016-11" db="EMBL/GenBank/DDBJ databases">
        <authorList>
            <person name="Jaros S."/>
            <person name="Januszkiewicz K."/>
            <person name="Wedrychowicz H."/>
        </authorList>
    </citation>
    <scope>NUCLEOTIDE SEQUENCE [LARGE SCALE GENOMIC DNA]</scope>
    <source>
        <strain evidence="7 8">HD4</strain>
    </source>
</reference>
<feature type="transmembrane region" description="Helical" evidence="6">
    <location>
        <begin position="14"/>
        <end position="36"/>
    </location>
</feature>
<dbReference type="GO" id="GO:0005886">
    <property type="term" value="C:plasma membrane"/>
    <property type="evidence" value="ECO:0007669"/>
    <property type="project" value="UniProtKB-SubCell"/>
</dbReference>
<dbReference type="Pfam" id="PF01810">
    <property type="entry name" value="LysE"/>
    <property type="match status" value="1"/>
</dbReference>
<dbReference type="PIRSF" id="PIRSF006324">
    <property type="entry name" value="LeuE"/>
    <property type="match status" value="1"/>
</dbReference>
<evidence type="ECO:0000256" key="5">
    <source>
        <dbReference type="ARBA" id="ARBA00023136"/>
    </source>
</evidence>
<sequence length="215" mass="22887">MITVKGNFMETTTLVYFLTASVMLTLAPGPDNMYLLSKSLADGVRSGVALSAGLSSGIVFHTGLVMMGIAALIQSSPLAFTVLKFVGAGYLLYLAWQAFHAQGDLQLGEAGDTTPYGAIYRRGVLMNVLNPKVLLFFLAFLPQFIDKSSSAASWQIALLGAIFALQAFVIFSVIALCAGKVRDFIARKKNLNHTLGIVQGVVLLIISLAILVTPA</sequence>
<dbReference type="PANTHER" id="PTHR30086:SF20">
    <property type="entry name" value="ARGININE EXPORTER PROTEIN ARGO-RELATED"/>
    <property type="match status" value="1"/>
</dbReference>
<keyword evidence="4 6" id="KW-1133">Transmembrane helix</keyword>
<dbReference type="AlphaFoldDB" id="A0A1M6Y1A5"/>
<feature type="transmembrane region" description="Helical" evidence="6">
    <location>
        <begin position="124"/>
        <end position="145"/>
    </location>
</feature>
<evidence type="ECO:0000256" key="1">
    <source>
        <dbReference type="ARBA" id="ARBA00004651"/>
    </source>
</evidence>
<evidence type="ECO:0000256" key="3">
    <source>
        <dbReference type="ARBA" id="ARBA00022692"/>
    </source>
</evidence>
<evidence type="ECO:0000256" key="4">
    <source>
        <dbReference type="ARBA" id="ARBA00022989"/>
    </source>
</evidence>